<comment type="caution">
    <text evidence="1">The sequence shown here is derived from an EMBL/GenBank/DDBJ whole genome shotgun (WGS) entry which is preliminary data.</text>
</comment>
<evidence type="ECO:0000313" key="2">
    <source>
        <dbReference type="Proteomes" id="UP001281614"/>
    </source>
</evidence>
<gene>
    <name evidence="1" type="ORF">CKAH01_06907</name>
</gene>
<proteinExistence type="predicted"/>
<accession>A0AAE0D4K0</accession>
<protein>
    <submittedName>
        <fullName evidence="1">Uncharacterized protein</fullName>
    </submittedName>
</protein>
<sequence length="73" mass="8377">MRFLVHCLWRGSRAGVTPRRNSQSRHAASYDMCLVLHLLNKQQHQTEPPPRIRSERFSIQSLGNCQLGLCDAC</sequence>
<dbReference type="EMBL" id="VYYT01000322">
    <property type="protein sequence ID" value="KAK2743197.1"/>
    <property type="molecule type" value="Genomic_DNA"/>
</dbReference>
<keyword evidence="2" id="KW-1185">Reference proteome</keyword>
<dbReference type="AlphaFoldDB" id="A0AAE0D4K0"/>
<organism evidence="1 2">
    <name type="scientific">Colletotrichum kahawae</name>
    <name type="common">Coffee berry disease fungus</name>
    <dbReference type="NCBI Taxonomy" id="34407"/>
    <lineage>
        <taxon>Eukaryota</taxon>
        <taxon>Fungi</taxon>
        <taxon>Dikarya</taxon>
        <taxon>Ascomycota</taxon>
        <taxon>Pezizomycotina</taxon>
        <taxon>Sordariomycetes</taxon>
        <taxon>Hypocreomycetidae</taxon>
        <taxon>Glomerellales</taxon>
        <taxon>Glomerellaceae</taxon>
        <taxon>Colletotrichum</taxon>
        <taxon>Colletotrichum gloeosporioides species complex</taxon>
    </lineage>
</organism>
<name>A0AAE0D4K0_COLKA</name>
<reference evidence="1" key="1">
    <citation type="submission" date="2023-02" db="EMBL/GenBank/DDBJ databases">
        <title>Colletotrichum kahawae CIFC_Que2 genome sequencing and assembly.</title>
        <authorList>
            <person name="Baroncelli R."/>
        </authorList>
    </citation>
    <scope>NUCLEOTIDE SEQUENCE</scope>
    <source>
        <strain evidence="1">CIFC_Que2</strain>
    </source>
</reference>
<dbReference type="Proteomes" id="UP001281614">
    <property type="component" value="Unassembled WGS sequence"/>
</dbReference>
<evidence type="ECO:0000313" key="1">
    <source>
        <dbReference type="EMBL" id="KAK2743197.1"/>
    </source>
</evidence>